<dbReference type="SUPFAM" id="SSF48371">
    <property type="entry name" value="ARM repeat"/>
    <property type="match status" value="1"/>
</dbReference>
<protein>
    <submittedName>
        <fullName evidence="1">Uncharacterized protein</fullName>
    </submittedName>
</protein>
<dbReference type="PANTHER" id="PTHR46087:SF11">
    <property type="entry name" value="PROTEIN SEMI-ROLLED LEAF 2"/>
    <property type="match status" value="1"/>
</dbReference>
<organism evidence="1 2">
    <name type="scientific">Chlamydomonas eustigma</name>
    <dbReference type="NCBI Taxonomy" id="1157962"/>
    <lineage>
        <taxon>Eukaryota</taxon>
        <taxon>Viridiplantae</taxon>
        <taxon>Chlorophyta</taxon>
        <taxon>core chlorophytes</taxon>
        <taxon>Chlorophyceae</taxon>
        <taxon>CS clade</taxon>
        <taxon>Chlamydomonadales</taxon>
        <taxon>Chlamydomonadaceae</taxon>
        <taxon>Chlamydomonas</taxon>
    </lineage>
</organism>
<dbReference type="InterPro" id="IPR055296">
    <property type="entry name" value="SRL2-like"/>
</dbReference>
<keyword evidence="2" id="KW-1185">Reference proteome</keyword>
<comment type="caution">
    <text evidence="1">The sequence shown here is derived from an EMBL/GenBank/DDBJ whole genome shotgun (WGS) entry which is preliminary data.</text>
</comment>
<name>A0A250WQC3_9CHLO</name>
<proteinExistence type="predicted"/>
<dbReference type="EMBL" id="BEGY01000001">
    <property type="protein sequence ID" value="GAX72889.1"/>
    <property type="molecule type" value="Genomic_DNA"/>
</dbReference>
<gene>
    <name evidence="1" type="ORF">CEUSTIGMA_g344.t1</name>
</gene>
<dbReference type="InterPro" id="IPR049152">
    <property type="entry name" value="EFR3-like_ARM"/>
</dbReference>
<dbReference type="Proteomes" id="UP000232323">
    <property type="component" value="Unassembled WGS sequence"/>
</dbReference>
<sequence length="888" mass="95306">MSCFSCVPPPASLKPRKIYNILVPDVFPLKAPDPNAPLPGGITRKIGKLQEYIQNSPDKIPKVSRRLFRRITKAVEEGQHGFVLVGVHAYMDLLDKSTEDGSGYSFNYFSKELVHQPNALILKLVSNSKPVLQALGAQLLVSFIKSQDAVENQVAIVDQLILYNIATLLGYVPKPPSGTPASLLRIPVISVQPSKDEAVKASCLLSLREYLLLSQRMNVAPTFLEAAVACVLSTVDVASPEIQSVLKRGKEGEGKTSVAPVQPHTDGRLPESSAVAFSAMRCFRPLLQDVSIMYRVLEAMLRSLDTGNKWEQNEYTESLLGLIRHACGDQTFPLFSSLLRHSSSEGLSIKQRKVVIGHAAAMGGAFSLSAMRMTLMEMPKVLIAASVPCVNSSNAAVGGSLSEQEEFKQFVMNTVQSMAACVGDASQLFDVVAGLLKQRSTNGDSVSASLDLEAWEQLCCLKALESIADLKEQARLLPGRDFPSVLIRALAQSLASQASALSSSAPASKHLLEILILVQTLLFDSCGLPLPEDRSAIDLLSLAAHLALNPSSGPRELSCAASLTALSSTCSTVHALHQFTRALLALRTLHLQSEPLSRVSIRQAAGLLLTESMLLQLAAACGCPTAETLHCQALEQSVEGLKLGHLGVGKKQLPVLLSAVPSRASFSESEVANKAALSGIEAVRGFKGGALRWNEALVAAIQELGVLDKQSCPTLPNLLSEPTTDSEQLLLQLQTTLMHSASPLQFKEAQTTAAAKTMVSDPEALRRQVQQFPDRVQGGAWGLSRTSVINNQANLEQVLVMLDKKAEGRETTAEGSKSPVTTPFEAVIGNKAAENSVHTQSQLPNASINEVLDLVSNVISNGSEQGFIGSFIDLNVLNFRKQLHLPVV</sequence>
<dbReference type="InterPro" id="IPR016024">
    <property type="entry name" value="ARM-type_fold"/>
</dbReference>
<dbReference type="PANTHER" id="PTHR46087">
    <property type="entry name" value="PUTATIVE, EXPRESSED-RELATED"/>
    <property type="match status" value="1"/>
</dbReference>
<dbReference type="STRING" id="1157962.A0A250WQC3"/>
<accession>A0A250WQC3</accession>
<reference evidence="1 2" key="1">
    <citation type="submission" date="2017-08" db="EMBL/GenBank/DDBJ databases">
        <title>Acidophilic green algal genome provides insights into adaptation to an acidic environment.</title>
        <authorList>
            <person name="Hirooka S."/>
            <person name="Hirose Y."/>
            <person name="Kanesaki Y."/>
            <person name="Higuchi S."/>
            <person name="Fujiwara T."/>
            <person name="Onuma R."/>
            <person name="Era A."/>
            <person name="Ohbayashi R."/>
            <person name="Uzuka A."/>
            <person name="Nozaki H."/>
            <person name="Yoshikawa H."/>
            <person name="Miyagishima S.Y."/>
        </authorList>
    </citation>
    <scope>NUCLEOTIDE SEQUENCE [LARGE SCALE GENOMIC DNA]</scope>
    <source>
        <strain evidence="1 2">NIES-2499</strain>
    </source>
</reference>
<dbReference type="AlphaFoldDB" id="A0A250WQC3"/>
<evidence type="ECO:0000313" key="1">
    <source>
        <dbReference type="EMBL" id="GAX72889.1"/>
    </source>
</evidence>
<dbReference type="OrthoDB" id="19232at2759"/>
<dbReference type="Pfam" id="PF21052">
    <property type="entry name" value="EFR3_ARM"/>
    <property type="match status" value="1"/>
</dbReference>
<evidence type="ECO:0000313" key="2">
    <source>
        <dbReference type="Proteomes" id="UP000232323"/>
    </source>
</evidence>